<comment type="catalytic activity">
    <reaction evidence="2">
        <text>a 3'-end 2',3'-cyclophospho-ribonucleotide-RNA + H2O = a 3'-end 2'-phospho-ribonucleotide-RNA + H(+)</text>
        <dbReference type="Rhea" id="RHEA:11828"/>
        <dbReference type="Rhea" id="RHEA-COMP:10464"/>
        <dbReference type="Rhea" id="RHEA-COMP:17353"/>
        <dbReference type="ChEBI" id="CHEBI:15377"/>
        <dbReference type="ChEBI" id="CHEBI:15378"/>
        <dbReference type="ChEBI" id="CHEBI:83064"/>
        <dbReference type="ChEBI" id="CHEBI:173113"/>
        <dbReference type="EC" id="3.1.4.58"/>
    </reaction>
</comment>
<dbReference type="EMBL" id="VCDI01000001">
    <property type="protein sequence ID" value="TLU73808.1"/>
    <property type="molecule type" value="Genomic_DNA"/>
</dbReference>
<feature type="short sequence motif" description="HXTX 1" evidence="2">
    <location>
        <begin position="36"/>
        <end position="39"/>
    </location>
</feature>
<dbReference type="GO" id="GO:0008664">
    <property type="term" value="F:RNA 2',3'-cyclic 3'-phosphodiesterase activity"/>
    <property type="evidence" value="ECO:0007669"/>
    <property type="project" value="UniProtKB-EC"/>
</dbReference>
<dbReference type="Pfam" id="PF13563">
    <property type="entry name" value="2_5_RNA_ligase2"/>
    <property type="match status" value="1"/>
</dbReference>
<name>A0A5R9JHM6_9PROT</name>
<accession>A0A5R9JHM6</accession>
<reference evidence="3 4" key="1">
    <citation type="submission" date="2019-05" db="EMBL/GenBank/DDBJ databases">
        <authorList>
            <person name="Pankratov T."/>
            <person name="Grouzdev D."/>
        </authorList>
    </citation>
    <scope>NUCLEOTIDE SEQUENCE [LARGE SCALE GENOMIC DNA]</scope>
    <source>
        <strain evidence="3 4">KEBCLARHB70R</strain>
    </source>
</reference>
<evidence type="ECO:0000256" key="2">
    <source>
        <dbReference type="HAMAP-Rule" id="MF_01940"/>
    </source>
</evidence>
<dbReference type="OrthoDB" id="9793819at2"/>
<organism evidence="3 4">
    <name type="scientific">Lichenicoccus roseus</name>
    <dbReference type="NCBI Taxonomy" id="2683649"/>
    <lineage>
        <taxon>Bacteria</taxon>
        <taxon>Pseudomonadati</taxon>
        <taxon>Pseudomonadota</taxon>
        <taxon>Alphaproteobacteria</taxon>
        <taxon>Acetobacterales</taxon>
        <taxon>Acetobacteraceae</taxon>
        <taxon>Lichenicoccus</taxon>
    </lineage>
</organism>
<gene>
    <name evidence="3" type="primary">thpR</name>
    <name evidence="3" type="ORF">FE263_00800</name>
</gene>
<dbReference type="InterPro" id="IPR004175">
    <property type="entry name" value="RNA_CPDase"/>
</dbReference>
<dbReference type="PANTHER" id="PTHR35561">
    <property type="entry name" value="RNA 2',3'-CYCLIC PHOSPHODIESTERASE"/>
    <property type="match status" value="1"/>
</dbReference>
<dbReference type="RefSeq" id="WP_138324061.1">
    <property type="nucleotide sequence ID" value="NZ_VCDI01000001.1"/>
</dbReference>
<sequence length="177" mass="19649">MRLFVALDLPDPMRERLTRLAGSLAGARWTPPANLHLTLRFIGEADRVMAEEIDHALSAIRGRGFKLALCGTGLFTRSGKTCSLWAGIEASEPLERLQGKIETALVRIGLPPERKRFKPHVTLARVDTVAEPALATWIQAHNLLRSESVAITHFTLFSSLRGKEQAVYHPEVDYELG</sequence>
<dbReference type="Gene3D" id="3.90.1140.10">
    <property type="entry name" value="Cyclic phosphodiesterase"/>
    <property type="match status" value="1"/>
</dbReference>
<dbReference type="PANTHER" id="PTHR35561:SF1">
    <property type="entry name" value="RNA 2',3'-CYCLIC PHOSPHODIESTERASE"/>
    <property type="match status" value="1"/>
</dbReference>
<dbReference type="AlphaFoldDB" id="A0A5R9JHM6"/>
<evidence type="ECO:0000313" key="4">
    <source>
        <dbReference type="Proteomes" id="UP000305654"/>
    </source>
</evidence>
<dbReference type="InterPro" id="IPR009097">
    <property type="entry name" value="Cyclic_Pdiesterase"/>
</dbReference>
<keyword evidence="1 2" id="KW-0378">Hydrolase</keyword>
<dbReference type="Proteomes" id="UP000305654">
    <property type="component" value="Unassembled WGS sequence"/>
</dbReference>
<protein>
    <recommendedName>
        <fullName evidence="2">RNA 2',3'-cyclic phosphodiesterase</fullName>
        <shortName evidence="2">RNA 2',3'-CPDase</shortName>
        <ecNumber evidence="2">3.1.4.58</ecNumber>
    </recommendedName>
</protein>
<feature type="active site" description="Proton donor" evidence="2">
    <location>
        <position position="36"/>
    </location>
</feature>
<feature type="short sequence motif" description="HXTX 2" evidence="2">
    <location>
        <begin position="120"/>
        <end position="123"/>
    </location>
</feature>
<proteinExistence type="inferred from homology"/>
<dbReference type="GO" id="GO:0004113">
    <property type="term" value="F:2',3'-cyclic-nucleotide 3'-phosphodiesterase activity"/>
    <property type="evidence" value="ECO:0007669"/>
    <property type="project" value="InterPro"/>
</dbReference>
<feature type="active site" description="Proton acceptor" evidence="2">
    <location>
        <position position="120"/>
    </location>
</feature>
<comment type="similarity">
    <text evidence="2">Belongs to the 2H phosphoesterase superfamily. ThpR family.</text>
</comment>
<dbReference type="SUPFAM" id="SSF55144">
    <property type="entry name" value="LigT-like"/>
    <property type="match status" value="1"/>
</dbReference>
<keyword evidence="4" id="KW-1185">Reference proteome</keyword>
<evidence type="ECO:0000313" key="3">
    <source>
        <dbReference type="EMBL" id="TLU73808.1"/>
    </source>
</evidence>
<dbReference type="NCBIfam" id="TIGR02258">
    <property type="entry name" value="2_5_ligase"/>
    <property type="match status" value="1"/>
</dbReference>
<comment type="caution">
    <text evidence="3">The sequence shown here is derived from an EMBL/GenBank/DDBJ whole genome shotgun (WGS) entry which is preliminary data.</text>
</comment>
<evidence type="ECO:0000256" key="1">
    <source>
        <dbReference type="ARBA" id="ARBA00022801"/>
    </source>
</evidence>
<comment type="function">
    <text evidence="2">Hydrolyzes RNA 2',3'-cyclic phosphodiester to an RNA 2'-phosphomonoester.</text>
</comment>
<dbReference type="HAMAP" id="MF_01940">
    <property type="entry name" value="RNA_CPDase"/>
    <property type="match status" value="1"/>
</dbReference>
<dbReference type="EC" id="3.1.4.58" evidence="2"/>